<dbReference type="RefSeq" id="WP_131829977.1">
    <property type="nucleotide sequence ID" value="NZ_FUXL01000020.1"/>
</dbReference>
<protein>
    <submittedName>
        <fullName evidence="1">Uncharacterized protein</fullName>
    </submittedName>
</protein>
<dbReference type="AlphaFoldDB" id="A0A1T4T6C0"/>
<evidence type="ECO:0000313" key="1">
    <source>
        <dbReference type="EMBL" id="SKA36090.1"/>
    </source>
</evidence>
<organism evidence="1 2">
    <name type="scientific">Consotaella salsifontis</name>
    <dbReference type="NCBI Taxonomy" id="1365950"/>
    <lineage>
        <taxon>Bacteria</taxon>
        <taxon>Pseudomonadati</taxon>
        <taxon>Pseudomonadota</taxon>
        <taxon>Alphaproteobacteria</taxon>
        <taxon>Hyphomicrobiales</taxon>
        <taxon>Aurantimonadaceae</taxon>
        <taxon>Consotaella</taxon>
    </lineage>
</organism>
<proteinExistence type="predicted"/>
<gene>
    <name evidence="1" type="ORF">SAMN05428963_12031</name>
</gene>
<keyword evidence="2" id="KW-1185">Reference proteome</keyword>
<name>A0A1T4T6C0_9HYPH</name>
<accession>A0A1T4T6C0</accession>
<dbReference type="Proteomes" id="UP000190135">
    <property type="component" value="Unassembled WGS sequence"/>
</dbReference>
<sequence length="83" mass="9508">MSERWRFVRGIPVKVECAVASDIVMRTSNETLLIYEPAAPARSEEITRTKPLVVRLPREWLPYLRTRGAENCEVAVPTLPSRK</sequence>
<evidence type="ECO:0000313" key="2">
    <source>
        <dbReference type="Proteomes" id="UP000190135"/>
    </source>
</evidence>
<dbReference type="EMBL" id="FUXL01000020">
    <property type="protein sequence ID" value="SKA36090.1"/>
    <property type="molecule type" value="Genomic_DNA"/>
</dbReference>
<reference evidence="1 2" key="1">
    <citation type="submission" date="2017-02" db="EMBL/GenBank/DDBJ databases">
        <authorList>
            <person name="Peterson S.W."/>
        </authorList>
    </citation>
    <scope>NUCLEOTIDE SEQUENCE [LARGE SCALE GENOMIC DNA]</scope>
    <source>
        <strain evidence="1 2">USBA 369</strain>
    </source>
</reference>